<evidence type="ECO:0000313" key="4">
    <source>
        <dbReference type="EMBL" id="NRN67413.1"/>
    </source>
</evidence>
<sequence>MNCNAGSVSAFGEWTRAEDLPAFAYTAGPRPWDPLLDPPSTTHRVHVGNRRITLVADTDGLCGIWDEHADCRWIAEHTGMSALTGLAAQPKILFGPTFVRHTTADDDVELVRTVLCPEGESPWVLIRVDITGRTALRRTLTEHWEVRPRLVDLEFGPPRDERPPDMPAIVLEEIGGPRVATGNGPLTLDKHVEAAPGETTTVWFRFGIDDGPVDTAVYANSLRKLRERLPRARSDLAPEAEIEIPWHAAMVTGAACVDGVLGGHTLDQGSAYSFRHGFNGAARDPLQHALPLVYCEPDLALSVLRNTCAWGSPDGDLPYALDGRKQPWTRLFRPSDQNLWALWLAAEYASATGDLDAFDQVVPYHPVHGADPVPLRENLRRQFRFFVDHIGLGEHGHVRILNADWNDLAIVESGVDREWMVEHGESVLNSAMAAWVLPVYAGLADPDTAAEARRLAADLRARVADEWNGRWFRRAYGTGPIGDDDLWLEVQPWAILCGACEPEQARDLLRTIDETCRAGSPLGARVRWPAPGPVWFSVNMTLIWAAARHDPGLAWDEWRRMSLHAHAAAYPDIWSGTVSGPDAYLPPESDRPGETWAMPDMGVAMQAYPVANLHSHAQPLLAYLRLLGVEPGTKGPLPGGTFHSMVR</sequence>
<dbReference type="InterPro" id="IPR008928">
    <property type="entry name" value="6-hairpin_glycosidase_sf"/>
</dbReference>
<dbReference type="PANTHER" id="PTHR37469">
    <property type="entry name" value="CELLOBIONIC ACID PHOSPHORYLASE-RELATED"/>
    <property type="match status" value="1"/>
</dbReference>
<keyword evidence="2" id="KW-0808">Transferase</keyword>
<comment type="caution">
    <text evidence="4">The sequence shown here is derived from an EMBL/GenBank/DDBJ whole genome shotgun (WGS) entry which is preliminary data.</text>
</comment>
<evidence type="ECO:0000256" key="2">
    <source>
        <dbReference type="ARBA" id="ARBA00022679"/>
    </source>
</evidence>
<evidence type="ECO:0000259" key="3">
    <source>
        <dbReference type="Pfam" id="PF17167"/>
    </source>
</evidence>
<name>A0ABX2F891_9PSEU</name>
<keyword evidence="1" id="KW-0328">Glycosyltransferase</keyword>
<proteinExistence type="predicted"/>
<keyword evidence="5" id="KW-1185">Reference proteome</keyword>
<dbReference type="EMBL" id="JAAATY010000014">
    <property type="protein sequence ID" value="NRN67413.1"/>
    <property type="molecule type" value="Genomic_DNA"/>
</dbReference>
<gene>
    <name evidence="4" type="ORF">GC106_46530</name>
</gene>
<evidence type="ECO:0000313" key="5">
    <source>
        <dbReference type="Proteomes" id="UP000763557"/>
    </source>
</evidence>
<dbReference type="Proteomes" id="UP000763557">
    <property type="component" value="Unassembled WGS sequence"/>
</dbReference>
<dbReference type="InterPro" id="IPR012341">
    <property type="entry name" value="6hp_glycosidase-like_sf"/>
</dbReference>
<dbReference type="InterPro" id="IPR033432">
    <property type="entry name" value="GH94_catalytic"/>
</dbReference>
<dbReference type="SUPFAM" id="SSF48208">
    <property type="entry name" value="Six-hairpin glycosidases"/>
    <property type="match status" value="1"/>
</dbReference>
<evidence type="ECO:0000256" key="1">
    <source>
        <dbReference type="ARBA" id="ARBA00022676"/>
    </source>
</evidence>
<protein>
    <submittedName>
        <fullName evidence="4">Chitobiose phosphorylase</fullName>
    </submittedName>
</protein>
<dbReference type="Pfam" id="PF17167">
    <property type="entry name" value="Glyco_hydro_94"/>
    <property type="match status" value="1"/>
</dbReference>
<dbReference type="PANTHER" id="PTHR37469:SF2">
    <property type="entry name" value="CELLOBIONIC ACID PHOSPHORYLASE"/>
    <property type="match status" value="1"/>
</dbReference>
<reference evidence="4 5" key="1">
    <citation type="submission" date="2020-01" db="EMBL/GenBank/DDBJ databases">
        <title>Kibdelosporangium persica a novel Actinomycetes from a hot desert in Iran.</title>
        <authorList>
            <person name="Safaei N."/>
            <person name="Zaburannyi N."/>
            <person name="Mueller R."/>
            <person name="Wink J."/>
        </authorList>
    </citation>
    <scope>NUCLEOTIDE SEQUENCE [LARGE SCALE GENOMIC DNA]</scope>
    <source>
        <strain evidence="4 5">4NS15</strain>
    </source>
</reference>
<dbReference type="InterPro" id="IPR052047">
    <property type="entry name" value="GH94_Enzymes"/>
</dbReference>
<dbReference type="Gene3D" id="1.50.10.10">
    <property type="match status" value="1"/>
</dbReference>
<organism evidence="4 5">
    <name type="scientific">Kibdelosporangium persicum</name>
    <dbReference type="NCBI Taxonomy" id="2698649"/>
    <lineage>
        <taxon>Bacteria</taxon>
        <taxon>Bacillati</taxon>
        <taxon>Actinomycetota</taxon>
        <taxon>Actinomycetes</taxon>
        <taxon>Pseudonocardiales</taxon>
        <taxon>Pseudonocardiaceae</taxon>
        <taxon>Kibdelosporangium</taxon>
    </lineage>
</organism>
<accession>A0ABX2F891</accession>
<feature type="domain" description="Glycosyl hydrolase 94 catalytic" evidence="3">
    <location>
        <begin position="335"/>
        <end position="515"/>
    </location>
</feature>